<feature type="compositionally biased region" description="Basic and acidic residues" evidence="1">
    <location>
        <begin position="269"/>
        <end position="286"/>
    </location>
</feature>
<dbReference type="InterPro" id="IPR047629">
    <property type="entry name" value="IS1182_transpos"/>
</dbReference>
<dbReference type="Pfam" id="PF05598">
    <property type="entry name" value="DUF772"/>
    <property type="match status" value="1"/>
</dbReference>
<evidence type="ECO:0000256" key="1">
    <source>
        <dbReference type="SAM" id="MobiDB-lite"/>
    </source>
</evidence>
<keyword evidence="5" id="KW-1185">Reference proteome</keyword>
<feature type="region of interest" description="Disordered" evidence="1">
    <location>
        <begin position="269"/>
        <end position="295"/>
    </location>
</feature>
<gene>
    <name evidence="4" type="ORF">IW245_002398</name>
</gene>
<feature type="domain" description="Transposase DDE" evidence="3">
    <location>
        <begin position="427"/>
        <end position="550"/>
    </location>
</feature>
<evidence type="ECO:0000259" key="3">
    <source>
        <dbReference type="Pfam" id="PF13751"/>
    </source>
</evidence>
<evidence type="ECO:0000313" key="4">
    <source>
        <dbReference type="EMBL" id="MBG6136204.1"/>
    </source>
</evidence>
<sequence>MSMGRVSGGAIPVVTARVARAACPKGTPAMWVRDKLQELFVDSDFADWFGGDGRRGVSPARLAMVSVLQYAENLPDRQAARAVACRIDWKYALGMDLDEPGFDHSVLSEFRDRLAEGDRADLLLQVMVDRLAAAGLVKRRGRMRTDSTHVLAAVRKLSRVELVAETLRTALEALARVDEVWLSRVITPEWGQRYGRPIRYEHQPKGQTGVSDYLLQVGGDGMALLQAVYHSSAPAWVQAVAEVEILRQVWVQQYWHDAGQLRWRETKISRARRSRNDSPRRAKGPEVADDEPARVPWSSSEIVTPHDTDARFSHKAGKIAWIGYKDHQTETCDDDAVNVIVHVLTTPAPEQDVEAVSPIHAALATGSLTPAEHLLDSGYVTPYIIHQAATEHGITIVGPVRLDPRAADRPRFAKEDFHINWEDQTVTCPQGVTSPPWKPTVTDRKAGISVLFRRGDCRACDVRLQCTGNIDDKGRHLLLLPRPQQEIQTRVRAEQQTPEWQRRYDLRAGAESTVSETTRAHGLRHCRYRGLAKTHVQHVLIAAGTNICRLAAHDPTHPHHRPPSHLKRLCKTLTTTI</sequence>
<proteinExistence type="predicted"/>
<feature type="domain" description="Transposase InsH N-terminal" evidence="2">
    <location>
        <begin position="33"/>
        <end position="113"/>
    </location>
</feature>
<dbReference type="InterPro" id="IPR025668">
    <property type="entry name" value="Tnp_DDE_dom"/>
</dbReference>
<dbReference type="NCBIfam" id="NF033551">
    <property type="entry name" value="transpos_IS1182"/>
    <property type="match status" value="1"/>
</dbReference>
<dbReference type="PANTHER" id="PTHR35604">
    <property type="entry name" value="TRANSPOSASE INSH FOR INSERTION SEQUENCE ELEMENT IS5A-RELATED"/>
    <property type="match status" value="1"/>
</dbReference>
<dbReference type="PANTHER" id="PTHR35604:SF2">
    <property type="entry name" value="TRANSPOSASE INSH FOR INSERTION SEQUENCE ELEMENT IS5A-RELATED"/>
    <property type="match status" value="1"/>
</dbReference>
<protein>
    <submittedName>
        <fullName evidence="4">Transposase</fullName>
    </submittedName>
</protein>
<organism evidence="4 5">
    <name type="scientific">Longispora fulva</name>
    <dbReference type="NCBI Taxonomy" id="619741"/>
    <lineage>
        <taxon>Bacteria</taxon>
        <taxon>Bacillati</taxon>
        <taxon>Actinomycetota</taxon>
        <taxon>Actinomycetes</taxon>
        <taxon>Micromonosporales</taxon>
        <taxon>Micromonosporaceae</taxon>
        <taxon>Longispora</taxon>
    </lineage>
</organism>
<comment type="caution">
    <text evidence="4">The sequence shown here is derived from an EMBL/GenBank/DDBJ whole genome shotgun (WGS) entry which is preliminary data.</text>
</comment>
<reference evidence="4" key="1">
    <citation type="submission" date="2020-11" db="EMBL/GenBank/DDBJ databases">
        <title>Sequencing the genomes of 1000 actinobacteria strains.</title>
        <authorList>
            <person name="Klenk H.-P."/>
        </authorList>
    </citation>
    <scope>NUCLEOTIDE SEQUENCE</scope>
    <source>
        <strain evidence="4">DSM 45356</strain>
    </source>
</reference>
<dbReference type="RefSeq" id="WP_197003211.1">
    <property type="nucleotide sequence ID" value="NZ_JADOUF010000001.1"/>
</dbReference>
<name>A0A8J7KIK8_9ACTN</name>
<dbReference type="Proteomes" id="UP000622552">
    <property type="component" value="Unassembled WGS sequence"/>
</dbReference>
<evidence type="ECO:0000313" key="5">
    <source>
        <dbReference type="Proteomes" id="UP000622552"/>
    </source>
</evidence>
<dbReference type="EMBL" id="JADOUF010000001">
    <property type="protein sequence ID" value="MBG6136204.1"/>
    <property type="molecule type" value="Genomic_DNA"/>
</dbReference>
<dbReference type="AlphaFoldDB" id="A0A8J7KIK8"/>
<dbReference type="InterPro" id="IPR008490">
    <property type="entry name" value="Transposase_InsH_N"/>
</dbReference>
<dbReference type="Pfam" id="PF13751">
    <property type="entry name" value="DDE_Tnp_1_6"/>
    <property type="match status" value="1"/>
</dbReference>
<evidence type="ECO:0000259" key="2">
    <source>
        <dbReference type="Pfam" id="PF05598"/>
    </source>
</evidence>
<accession>A0A8J7KIK8</accession>